<evidence type="ECO:0000313" key="3">
    <source>
        <dbReference type="EMBL" id="KAK8773205.1"/>
    </source>
</evidence>
<protein>
    <submittedName>
        <fullName evidence="3">Uncharacterized protein</fullName>
    </submittedName>
</protein>
<accession>A0AAQ4EEJ2</accession>
<dbReference type="AlphaFoldDB" id="A0AAQ4EEJ2"/>
<gene>
    <name evidence="3" type="ORF">V5799_012262</name>
</gene>
<organism evidence="3 4">
    <name type="scientific">Amblyomma americanum</name>
    <name type="common">Lone star tick</name>
    <dbReference type="NCBI Taxonomy" id="6943"/>
    <lineage>
        <taxon>Eukaryota</taxon>
        <taxon>Metazoa</taxon>
        <taxon>Ecdysozoa</taxon>
        <taxon>Arthropoda</taxon>
        <taxon>Chelicerata</taxon>
        <taxon>Arachnida</taxon>
        <taxon>Acari</taxon>
        <taxon>Parasitiformes</taxon>
        <taxon>Ixodida</taxon>
        <taxon>Ixodoidea</taxon>
        <taxon>Ixodidae</taxon>
        <taxon>Amblyomminae</taxon>
        <taxon>Amblyomma</taxon>
    </lineage>
</organism>
<evidence type="ECO:0000256" key="2">
    <source>
        <dbReference type="SAM" id="SignalP"/>
    </source>
</evidence>
<evidence type="ECO:0000256" key="1">
    <source>
        <dbReference type="SAM" id="MobiDB-lite"/>
    </source>
</evidence>
<proteinExistence type="predicted"/>
<name>A0AAQ4EEJ2_AMBAM</name>
<reference evidence="3 4" key="1">
    <citation type="journal article" date="2023" name="Arcadia Sci">
        <title>De novo assembly of a long-read Amblyomma americanum tick genome.</title>
        <authorList>
            <person name="Chou S."/>
            <person name="Poskanzer K.E."/>
            <person name="Rollins M."/>
            <person name="Thuy-Boun P.S."/>
        </authorList>
    </citation>
    <scope>NUCLEOTIDE SEQUENCE [LARGE SCALE GENOMIC DNA]</scope>
    <source>
        <strain evidence="3">F_SG_1</strain>
        <tissue evidence="3">Salivary glands</tissue>
    </source>
</reference>
<evidence type="ECO:0000313" key="4">
    <source>
        <dbReference type="Proteomes" id="UP001321473"/>
    </source>
</evidence>
<feature type="region of interest" description="Disordered" evidence="1">
    <location>
        <begin position="901"/>
        <end position="922"/>
    </location>
</feature>
<feature type="chain" id="PRO_5042846148" evidence="2">
    <location>
        <begin position="22"/>
        <end position="955"/>
    </location>
</feature>
<keyword evidence="4" id="KW-1185">Reference proteome</keyword>
<comment type="caution">
    <text evidence="3">The sequence shown here is derived from an EMBL/GenBank/DDBJ whole genome shotgun (WGS) entry which is preliminary data.</text>
</comment>
<sequence length="955" mass="106822">MAVPFTHALFLLQALLRSSASHPFLKNQLNGLSVHQSPDGEGSLICPPWTTANFDRNERDQEVRFNAEFGPCPLPPNEPWTDNPVGYRLQTARNFTQQLGRGTGTDMAVPFTHALFLLQALLRSSASHPFLKNQLNGLSVHRSPDGEGSLICPPWTTANFDRNERDQEVRFNAEFGRCPLPPNEPWTDNPVGYRLQKARNFTQQLGRGTGTDMAVPFTHALFLLQALLRSSASHPFLKNQLNGLSVHRSPDGEGSLICPPWTTANFDRNERDQEVRFNAEFGRCPLPPNEPWTDNPVGYRLQKARNFTQQLGRGTGTDMAVPFTHALFLLQALLRSSASHPFLKNQLNGLSVHRSPDGEGSLICPPWTTANFDRNERDQEVRFNAEFGRCPLPPNEPWTDNPVGYRLQKARNFTQQLGRGTGTDMAVPFTHALFLLQALLRSSASHPFLKNQLNGLSVHQSPDGEASLICPPWTTANFDRNERDQEVRFNAEFGRCPLPPNEPWTDNPVGYRLQKARNFTQQLGRGTGTDMAVPFTHALFLLQALLRSSASHPFLKNQLNGLSVHQSPDGEASLICPPWTTANFDRNERDQEVRFNAEFGRCPLPPNEPWTDNPVGYRLQKARNFTQQLGRGTGTDMAVPFTHALFLLQALLRSSASHPFLKNQLNGLSVHQSPDGEASLICPPWTTANFDRNERDQEVRFNAEFGRCPLPPNEPWTDNPVGYRLQKARNFTQQLGRGTGTDMAVPFTHALFLLQALLRSSASHPFLKNQLNGLSVHQSPDGEASLICPPWTTANFDRNERDQEVRFNAEFGRCPLPPNEPWTDNPVGYRLQKARNFTQQLGRGTGTDMAVPFTHALFLLQALLRSSASHPFLKNQLNGLSVHQSPDGEASLICPPWTTANFDRNERDQEPHGCPPARIPVPARGERLQLPNYSRAAIKRLQDSSSFFARPSGGL</sequence>
<dbReference type="EMBL" id="JARKHS020017210">
    <property type="protein sequence ID" value="KAK8773205.1"/>
    <property type="molecule type" value="Genomic_DNA"/>
</dbReference>
<keyword evidence="2" id="KW-0732">Signal</keyword>
<dbReference type="Proteomes" id="UP001321473">
    <property type="component" value="Unassembled WGS sequence"/>
</dbReference>
<feature type="signal peptide" evidence="2">
    <location>
        <begin position="1"/>
        <end position="21"/>
    </location>
</feature>